<comment type="similarity">
    <text evidence="6">Belongs to the methyltransferase superfamily. RsmI family.</text>
</comment>
<dbReference type="HAMAP" id="MF_01877">
    <property type="entry name" value="16SrRNA_methyltr_I"/>
    <property type="match status" value="1"/>
</dbReference>
<organism evidence="9 10">
    <name type="scientific">Ilumatobacter coccineus (strain NBRC 103263 / KCTC 29153 / YM16-304)</name>
    <dbReference type="NCBI Taxonomy" id="1313172"/>
    <lineage>
        <taxon>Bacteria</taxon>
        <taxon>Bacillati</taxon>
        <taxon>Actinomycetota</taxon>
        <taxon>Acidimicrobiia</taxon>
        <taxon>Acidimicrobiales</taxon>
        <taxon>Ilumatobacteraceae</taxon>
        <taxon>Ilumatobacter</taxon>
    </lineage>
</organism>
<keyword evidence="10" id="KW-1185">Reference proteome</keyword>
<name>A0A6C7EBB7_ILUCY</name>
<dbReference type="RefSeq" id="WP_015442860.1">
    <property type="nucleotide sequence ID" value="NC_020520.1"/>
</dbReference>
<dbReference type="GO" id="GO:0070677">
    <property type="term" value="F:rRNA (cytosine-2'-O-)-methyltransferase activity"/>
    <property type="evidence" value="ECO:0007669"/>
    <property type="project" value="UniProtKB-UniRule"/>
</dbReference>
<comment type="catalytic activity">
    <reaction evidence="6">
        <text>cytidine(1402) in 16S rRNA + S-adenosyl-L-methionine = 2'-O-methylcytidine(1402) in 16S rRNA + S-adenosyl-L-homocysteine + H(+)</text>
        <dbReference type="Rhea" id="RHEA:42924"/>
        <dbReference type="Rhea" id="RHEA-COMP:10285"/>
        <dbReference type="Rhea" id="RHEA-COMP:10286"/>
        <dbReference type="ChEBI" id="CHEBI:15378"/>
        <dbReference type="ChEBI" id="CHEBI:57856"/>
        <dbReference type="ChEBI" id="CHEBI:59789"/>
        <dbReference type="ChEBI" id="CHEBI:74495"/>
        <dbReference type="ChEBI" id="CHEBI:82748"/>
        <dbReference type="EC" id="2.1.1.198"/>
    </reaction>
</comment>
<keyword evidence="3 6" id="KW-0489">Methyltransferase</keyword>
<dbReference type="PIRSF" id="PIRSF005917">
    <property type="entry name" value="MTase_YraL"/>
    <property type="match status" value="1"/>
</dbReference>
<dbReference type="InterPro" id="IPR000878">
    <property type="entry name" value="4pyrrol_Mease"/>
</dbReference>
<dbReference type="PANTHER" id="PTHR46111">
    <property type="entry name" value="RIBOSOMAL RNA SMALL SUBUNIT METHYLTRANSFERASE I"/>
    <property type="match status" value="1"/>
</dbReference>
<dbReference type="Gene3D" id="3.30.950.10">
    <property type="entry name" value="Methyltransferase, Cobalt-precorrin-4 Transmethylase, Domain 2"/>
    <property type="match status" value="1"/>
</dbReference>
<dbReference type="KEGG" id="aym:YM304_32990"/>
<dbReference type="Gene3D" id="3.40.1010.10">
    <property type="entry name" value="Cobalt-precorrin-4 Transmethylase, Domain 1"/>
    <property type="match status" value="1"/>
</dbReference>
<evidence type="ECO:0000256" key="5">
    <source>
        <dbReference type="ARBA" id="ARBA00022691"/>
    </source>
</evidence>
<gene>
    <name evidence="6" type="primary">rsmI</name>
    <name evidence="9" type="ORF">YM304_32990</name>
</gene>
<reference evidence="9 10" key="1">
    <citation type="journal article" date="2013" name="Int. J. Syst. Evol. Microbiol.">
        <title>Ilumatobacter nonamiense sp. nov. and Ilumatobacter coccineum sp. nov., isolated from seashore sand.</title>
        <authorList>
            <person name="Matsumoto A."/>
            <person name="Kasai H."/>
            <person name="Matsuo Y."/>
            <person name="Shizuri Y."/>
            <person name="Ichikawa N."/>
            <person name="Fujita N."/>
            <person name="Omura S."/>
            <person name="Takahashi Y."/>
        </authorList>
    </citation>
    <scope>NUCLEOTIDE SEQUENCE [LARGE SCALE GENOMIC DNA]</scope>
    <source>
        <strain evidence="10">NBRC 103263 / KCTC 29153 / YM16-304</strain>
    </source>
</reference>
<evidence type="ECO:0000313" key="9">
    <source>
        <dbReference type="EMBL" id="BAN03613.1"/>
    </source>
</evidence>
<dbReference type="CDD" id="cd11648">
    <property type="entry name" value="RsmI"/>
    <property type="match status" value="1"/>
</dbReference>
<dbReference type="AlphaFoldDB" id="A0A6C7EBB7"/>
<evidence type="ECO:0000313" key="10">
    <source>
        <dbReference type="Proteomes" id="UP000011863"/>
    </source>
</evidence>
<dbReference type="EC" id="2.1.1.198" evidence="6"/>
<dbReference type="Pfam" id="PF00590">
    <property type="entry name" value="TP_methylase"/>
    <property type="match status" value="1"/>
</dbReference>
<dbReference type="GO" id="GO:0005737">
    <property type="term" value="C:cytoplasm"/>
    <property type="evidence" value="ECO:0007669"/>
    <property type="project" value="UniProtKB-SubCell"/>
</dbReference>
<dbReference type="OrthoDB" id="9809084at2"/>
<comment type="function">
    <text evidence="6">Catalyzes the 2'-O-methylation of the ribose of cytidine 1402 (C1402) in 16S rRNA.</text>
</comment>
<protein>
    <recommendedName>
        <fullName evidence="6">Ribosomal RNA small subunit methyltransferase I</fullName>
        <ecNumber evidence="6">2.1.1.198</ecNumber>
    </recommendedName>
    <alternativeName>
        <fullName evidence="6">16S rRNA 2'-O-ribose C1402 methyltransferase</fullName>
    </alternativeName>
    <alternativeName>
        <fullName evidence="6">rRNA (cytidine-2'-O-)-methyltransferase RsmI</fullName>
    </alternativeName>
</protein>
<keyword evidence="4 6" id="KW-0808">Transferase</keyword>
<keyword evidence="2 6" id="KW-0698">rRNA processing</keyword>
<dbReference type="FunFam" id="3.30.950.10:FF:000002">
    <property type="entry name" value="Ribosomal RNA small subunit methyltransferase I"/>
    <property type="match status" value="1"/>
</dbReference>
<evidence type="ECO:0000256" key="6">
    <source>
        <dbReference type="HAMAP-Rule" id="MF_01877"/>
    </source>
</evidence>
<evidence type="ECO:0000256" key="2">
    <source>
        <dbReference type="ARBA" id="ARBA00022552"/>
    </source>
</evidence>
<evidence type="ECO:0000259" key="7">
    <source>
        <dbReference type="Pfam" id="PF00590"/>
    </source>
</evidence>
<dbReference type="PANTHER" id="PTHR46111:SF1">
    <property type="entry name" value="RIBOSOMAL RNA SMALL SUBUNIT METHYLTRANSFERASE I"/>
    <property type="match status" value="1"/>
</dbReference>
<evidence type="ECO:0000256" key="1">
    <source>
        <dbReference type="ARBA" id="ARBA00022490"/>
    </source>
</evidence>
<evidence type="ECO:0000256" key="4">
    <source>
        <dbReference type="ARBA" id="ARBA00022679"/>
    </source>
</evidence>
<keyword evidence="1 6" id="KW-0963">Cytoplasm</keyword>
<dbReference type="EMBL" id="AP012057">
    <property type="protein sequence ID" value="BAN03613.1"/>
    <property type="molecule type" value="Genomic_DNA"/>
</dbReference>
<evidence type="ECO:0000259" key="8">
    <source>
        <dbReference type="Pfam" id="PF23016"/>
    </source>
</evidence>
<proteinExistence type="inferred from homology"/>
<dbReference type="PROSITE" id="PS01296">
    <property type="entry name" value="RSMI"/>
    <property type="match status" value="1"/>
</dbReference>
<sequence>MSTLWLVATPIGNLGDLQPRAVEILDRVALVCCEDTRRTGLLLQHAGIRAERLAVCNEHTEYARIDDMLDVLGSGRDVAVVSDAGTPGVSDPGERLVAAALDAGHDVSAVPGPSAAVMAVTVSGLPTDRFVFEGFLPRKGRDRTERLAEIAAERRTVVIYESPQRVVKSIADLAAACGADRRVSVSRELTKLYEETVHGTLATVDLGEPRGEYVIVLDGAPVDDAEATDDEVRRSLAALLADGATARDAAAEVSDTTGRRKRDVYEIANALRNDTAGRGDTAGRNDTVGLA</sequence>
<dbReference type="Proteomes" id="UP000011863">
    <property type="component" value="Chromosome"/>
</dbReference>
<feature type="domain" description="Tetrapyrrole methylase" evidence="7">
    <location>
        <begin position="3"/>
        <end position="204"/>
    </location>
</feature>
<dbReference type="InterPro" id="IPR014776">
    <property type="entry name" value="4pyrrole_Mease_sub2"/>
</dbReference>
<dbReference type="InterPro" id="IPR035996">
    <property type="entry name" value="4pyrrol_Methylase_sf"/>
</dbReference>
<feature type="domain" description="RsmI HTH" evidence="8">
    <location>
        <begin position="226"/>
        <end position="272"/>
    </location>
</feature>
<keyword evidence="5 6" id="KW-0949">S-adenosyl-L-methionine</keyword>
<dbReference type="InterPro" id="IPR014777">
    <property type="entry name" value="4pyrrole_Mease_sub1"/>
</dbReference>
<dbReference type="InterPro" id="IPR053910">
    <property type="entry name" value="RsmI_HTH"/>
</dbReference>
<dbReference type="Pfam" id="PF23016">
    <property type="entry name" value="RsmI_C"/>
    <property type="match status" value="1"/>
</dbReference>
<dbReference type="SUPFAM" id="SSF53790">
    <property type="entry name" value="Tetrapyrrole methylase"/>
    <property type="match status" value="1"/>
</dbReference>
<evidence type="ECO:0000256" key="3">
    <source>
        <dbReference type="ARBA" id="ARBA00022603"/>
    </source>
</evidence>
<dbReference type="NCBIfam" id="TIGR00096">
    <property type="entry name" value="16S rRNA (cytidine(1402)-2'-O)-methyltransferase"/>
    <property type="match status" value="1"/>
</dbReference>
<comment type="subcellular location">
    <subcellularLocation>
        <location evidence="6">Cytoplasm</location>
    </subcellularLocation>
</comment>
<accession>A0A6C7EBB7</accession>
<dbReference type="InterPro" id="IPR008189">
    <property type="entry name" value="rRNA_ssu_MeTfrase_I"/>
</dbReference>
<dbReference type="InterPro" id="IPR018063">
    <property type="entry name" value="SAM_MeTrfase_RsmI_CS"/>
</dbReference>